<proteinExistence type="predicted"/>
<dbReference type="CDD" id="cd01335">
    <property type="entry name" value="Radical_SAM"/>
    <property type="match status" value="1"/>
</dbReference>
<evidence type="ECO:0000256" key="5">
    <source>
        <dbReference type="ARBA" id="ARBA00023004"/>
    </source>
</evidence>
<dbReference type="AlphaFoldDB" id="M1NZJ1"/>
<gene>
    <name evidence="8" type="ordered locus">UWK_00100</name>
</gene>
<dbReference type="GO" id="GO:0051539">
    <property type="term" value="F:4 iron, 4 sulfur cluster binding"/>
    <property type="evidence" value="ECO:0007669"/>
    <property type="project" value="UniProtKB-KW"/>
</dbReference>
<keyword evidence="9" id="KW-1185">Reference proteome</keyword>
<dbReference type="KEGG" id="dsf:UWK_00100"/>
<keyword evidence="3" id="KW-0949">S-adenosyl-L-methionine</keyword>
<evidence type="ECO:0000256" key="4">
    <source>
        <dbReference type="ARBA" id="ARBA00022723"/>
    </source>
</evidence>
<dbReference type="Pfam" id="PF04055">
    <property type="entry name" value="Radical_SAM"/>
    <property type="match status" value="1"/>
</dbReference>
<dbReference type="InterPro" id="IPR006638">
    <property type="entry name" value="Elp3/MiaA/NifB-like_rSAM"/>
</dbReference>
<evidence type="ECO:0000256" key="2">
    <source>
        <dbReference type="ARBA" id="ARBA00022485"/>
    </source>
</evidence>
<dbReference type="GO" id="GO:0005737">
    <property type="term" value="C:cytoplasm"/>
    <property type="evidence" value="ECO:0007669"/>
    <property type="project" value="TreeGrafter"/>
</dbReference>
<feature type="domain" description="Radical SAM core" evidence="7">
    <location>
        <begin position="1"/>
        <end position="230"/>
    </location>
</feature>
<name>M1NZJ1_DESSD</name>
<dbReference type="PANTHER" id="PTHR11135:SF0">
    <property type="entry name" value="ELONGATOR COMPLEX PROTEIN 3"/>
    <property type="match status" value="1"/>
</dbReference>
<dbReference type="SFLD" id="SFLDS00029">
    <property type="entry name" value="Radical_SAM"/>
    <property type="match status" value="1"/>
</dbReference>
<dbReference type="InterPro" id="IPR039661">
    <property type="entry name" value="ELP3"/>
</dbReference>
<reference evidence="9" key="1">
    <citation type="journal article" date="2013" name="Stand. Genomic Sci.">
        <title>Complete genome sequence of Desulfocapsa sulfexigens, a marine deltaproteobacterium specialized in disproportionating inorganic sulfur compounds.</title>
        <authorList>
            <person name="Finster K.W."/>
            <person name="Kjeldsen K.U."/>
            <person name="Kube M."/>
            <person name="Reinhardt R."/>
            <person name="Mussmann M."/>
            <person name="Amann R."/>
            <person name="Schreiber L."/>
        </authorList>
    </citation>
    <scope>NUCLEOTIDE SEQUENCE [LARGE SCALE GENOMIC DNA]</scope>
    <source>
        <strain evidence="9">DSM 10523 / SB164P1</strain>
    </source>
</reference>
<dbReference type="SFLD" id="SFLDG01086">
    <property type="entry name" value="elongater_protein-like"/>
    <property type="match status" value="1"/>
</dbReference>
<dbReference type="InterPro" id="IPR058240">
    <property type="entry name" value="rSAM_sf"/>
</dbReference>
<evidence type="ECO:0000256" key="1">
    <source>
        <dbReference type="ARBA" id="ARBA00001966"/>
    </source>
</evidence>
<dbReference type="PANTHER" id="PTHR11135">
    <property type="entry name" value="HISTONE ACETYLTRANSFERASE-RELATED"/>
    <property type="match status" value="1"/>
</dbReference>
<dbReference type="HOGENOM" id="CLU_057482_0_0_7"/>
<evidence type="ECO:0000313" key="9">
    <source>
        <dbReference type="Proteomes" id="UP000011721"/>
    </source>
</evidence>
<dbReference type="GO" id="GO:0046872">
    <property type="term" value="F:metal ion binding"/>
    <property type="evidence" value="ECO:0007669"/>
    <property type="project" value="UniProtKB-KW"/>
</dbReference>
<dbReference type="Proteomes" id="UP000011721">
    <property type="component" value="Chromosome"/>
</dbReference>
<keyword evidence="2" id="KW-0004">4Fe-4S</keyword>
<dbReference type="SUPFAM" id="SSF102114">
    <property type="entry name" value="Radical SAM enzymes"/>
    <property type="match status" value="1"/>
</dbReference>
<dbReference type="eggNOG" id="COG1243">
    <property type="taxonomic scope" value="Bacteria"/>
</dbReference>
<dbReference type="Gene3D" id="3.80.30.20">
    <property type="entry name" value="tm_1862 like domain"/>
    <property type="match status" value="1"/>
</dbReference>
<dbReference type="InterPro" id="IPR023404">
    <property type="entry name" value="rSAM_horseshoe"/>
</dbReference>
<evidence type="ECO:0000256" key="3">
    <source>
        <dbReference type="ARBA" id="ARBA00022691"/>
    </source>
</evidence>
<keyword evidence="8" id="KW-0808">Transferase</keyword>
<dbReference type="STRING" id="1167006.UWK_00100"/>
<dbReference type="GO" id="GO:0016740">
    <property type="term" value="F:transferase activity"/>
    <property type="evidence" value="ECO:0007669"/>
    <property type="project" value="UniProtKB-KW"/>
</dbReference>
<evidence type="ECO:0000259" key="7">
    <source>
        <dbReference type="PROSITE" id="PS51918"/>
    </source>
</evidence>
<keyword evidence="6" id="KW-0411">Iron-sulfur</keyword>
<keyword evidence="5" id="KW-0408">Iron</keyword>
<keyword evidence="4" id="KW-0479">Metal-binding</keyword>
<evidence type="ECO:0000256" key="6">
    <source>
        <dbReference type="ARBA" id="ARBA00023014"/>
    </source>
</evidence>
<dbReference type="InterPro" id="IPR032432">
    <property type="entry name" value="Radical_SAM_C"/>
</dbReference>
<dbReference type="GO" id="GO:0002926">
    <property type="term" value="P:tRNA wobble base 5-methoxycarbonylmethyl-2-thiouridinylation"/>
    <property type="evidence" value="ECO:0007669"/>
    <property type="project" value="TreeGrafter"/>
</dbReference>
<dbReference type="EMBL" id="CP003985">
    <property type="protein sequence ID" value="AGF76688.1"/>
    <property type="molecule type" value="Genomic_DNA"/>
</dbReference>
<comment type="cofactor">
    <cofactor evidence="1">
        <name>[4Fe-4S] cluster</name>
        <dbReference type="ChEBI" id="CHEBI:49883"/>
    </cofactor>
</comment>
<protein>
    <submittedName>
        <fullName evidence="8">Histone acetyltransferase</fullName>
    </submittedName>
</protein>
<dbReference type="Pfam" id="PF16199">
    <property type="entry name" value="Radical_SAM_C"/>
    <property type="match status" value="1"/>
</dbReference>
<dbReference type="SMART" id="SM00729">
    <property type="entry name" value="Elp3"/>
    <property type="match status" value="1"/>
</dbReference>
<evidence type="ECO:0000313" key="8">
    <source>
        <dbReference type="EMBL" id="AGF76688.1"/>
    </source>
</evidence>
<accession>M1NZJ1</accession>
<dbReference type="PROSITE" id="PS51918">
    <property type="entry name" value="RADICAL_SAM"/>
    <property type="match status" value="1"/>
</dbReference>
<dbReference type="InterPro" id="IPR007197">
    <property type="entry name" value="rSAM"/>
</dbReference>
<organism evidence="8 9">
    <name type="scientific">Desulfocapsa sulfexigens (strain DSM 10523 / SB164P1)</name>
    <dbReference type="NCBI Taxonomy" id="1167006"/>
    <lineage>
        <taxon>Bacteria</taxon>
        <taxon>Pseudomonadati</taxon>
        <taxon>Thermodesulfobacteriota</taxon>
        <taxon>Desulfobulbia</taxon>
        <taxon>Desulfobulbales</taxon>
        <taxon>Desulfocapsaceae</taxon>
        <taxon>Desulfocapsa</taxon>
    </lineage>
</organism>
<sequence length="335" mass="37221">MSLVIPIFIPHQGCPQHCLFCNQVSISGKLSSKVDDARYIRDTINEWLGFSRKHAEVQVAFYGGSFTCLAKERQEVLLAAVRPFLEKGSVQFIRLSTRPDCIDEKICDFLLKFGVKTVELGVQSLDDRVLEAARRGHTSDDSLRAMAILQEKGLTLGVQLMPGLPGESTLSFLVGLHRVISCNPDFVRLYPTLVIGGSGLAGEYQRGRYRPLSMERAIALCCIAKERLGNAGIQIMRMGLQASESLEKELIAGPYHPAFGEFVAARHWFKRVRPLLAGCPAGKTLSLRISDRDMSAFVGPKRANIKRLQQLGLESRLQITTDKTLKRGTMNYVIN</sequence>
<dbReference type="SFLD" id="SFLDG01082">
    <property type="entry name" value="B12-binding_domain_containing"/>
    <property type="match status" value="1"/>
</dbReference>